<keyword evidence="4 7" id="KW-0812">Transmembrane</keyword>
<sequence>MTPQPFDGHRPAFGPAGQLYYRAFGMARRVISHDALALFARIVIAGVFWRSLILKVETFGVMHYVEVINNFEVERFRFKLPELPLTLKQTTLNQFAGDFALPLIPPGVAAWMATLAEFTLPILLVLGLATRLSALGLIGMTLVIQIFIFPTWAHFWGTAALWLVPLLYLVSRGGGRLSLDFVIGRKLAPSA</sequence>
<proteinExistence type="inferred from homology"/>
<dbReference type="EMBL" id="JAZDRO010000001">
    <property type="protein sequence ID" value="MEE2565523.1"/>
    <property type="molecule type" value="Genomic_DNA"/>
</dbReference>
<dbReference type="InterPro" id="IPR032808">
    <property type="entry name" value="DoxX"/>
</dbReference>
<accession>A0ABU7LVE3</accession>
<evidence type="ECO:0000256" key="7">
    <source>
        <dbReference type="SAM" id="Phobius"/>
    </source>
</evidence>
<dbReference type="PANTHER" id="PTHR33452">
    <property type="entry name" value="OXIDOREDUCTASE CATD-RELATED"/>
    <property type="match status" value="1"/>
</dbReference>
<keyword evidence="9" id="KW-1185">Reference proteome</keyword>
<dbReference type="Pfam" id="PF07681">
    <property type="entry name" value="DoxX"/>
    <property type="match status" value="1"/>
</dbReference>
<evidence type="ECO:0000256" key="3">
    <source>
        <dbReference type="ARBA" id="ARBA00022475"/>
    </source>
</evidence>
<feature type="transmembrane region" description="Helical" evidence="7">
    <location>
        <begin position="135"/>
        <end position="153"/>
    </location>
</feature>
<evidence type="ECO:0000256" key="2">
    <source>
        <dbReference type="ARBA" id="ARBA00006679"/>
    </source>
</evidence>
<feature type="transmembrane region" description="Helical" evidence="7">
    <location>
        <begin position="108"/>
        <end position="128"/>
    </location>
</feature>
<dbReference type="RefSeq" id="WP_330195058.1">
    <property type="nucleotide sequence ID" value="NZ_JAZDRO010000001.1"/>
</dbReference>
<organism evidence="8 9">
    <name type="scientific">Hyphobacterium marinum</name>
    <dbReference type="NCBI Taxonomy" id="3116574"/>
    <lineage>
        <taxon>Bacteria</taxon>
        <taxon>Pseudomonadati</taxon>
        <taxon>Pseudomonadota</taxon>
        <taxon>Alphaproteobacteria</taxon>
        <taxon>Maricaulales</taxon>
        <taxon>Maricaulaceae</taxon>
        <taxon>Hyphobacterium</taxon>
    </lineage>
</organism>
<comment type="caution">
    <text evidence="8">The sequence shown here is derived from an EMBL/GenBank/DDBJ whole genome shotgun (WGS) entry which is preliminary data.</text>
</comment>
<keyword evidence="3" id="KW-1003">Cell membrane</keyword>
<reference evidence="8 9" key="1">
    <citation type="submission" date="2024-01" db="EMBL/GenBank/DDBJ databases">
        <title>Hyphobacterium bacterium isolated from marine sediment.</title>
        <authorList>
            <person name="Zhao S."/>
        </authorList>
    </citation>
    <scope>NUCLEOTIDE SEQUENCE [LARGE SCALE GENOMIC DNA]</scope>
    <source>
        <strain evidence="8 9">Y60-23</strain>
    </source>
</reference>
<evidence type="ECO:0000256" key="1">
    <source>
        <dbReference type="ARBA" id="ARBA00004651"/>
    </source>
</evidence>
<evidence type="ECO:0000256" key="4">
    <source>
        <dbReference type="ARBA" id="ARBA00022692"/>
    </source>
</evidence>
<evidence type="ECO:0000313" key="8">
    <source>
        <dbReference type="EMBL" id="MEE2565523.1"/>
    </source>
</evidence>
<keyword evidence="5 7" id="KW-1133">Transmembrane helix</keyword>
<dbReference type="Proteomes" id="UP001310692">
    <property type="component" value="Unassembled WGS sequence"/>
</dbReference>
<evidence type="ECO:0000313" key="9">
    <source>
        <dbReference type="Proteomes" id="UP001310692"/>
    </source>
</evidence>
<comment type="similarity">
    <text evidence="2">Belongs to the DoxX family.</text>
</comment>
<evidence type="ECO:0000256" key="6">
    <source>
        <dbReference type="ARBA" id="ARBA00023136"/>
    </source>
</evidence>
<dbReference type="InterPro" id="IPR051907">
    <property type="entry name" value="DoxX-like_oxidoreductase"/>
</dbReference>
<comment type="subcellular location">
    <subcellularLocation>
        <location evidence="1">Cell membrane</location>
        <topology evidence="1">Multi-pass membrane protein</topology>
    </subcellularLocation>
</comment>
<protein>
    <submittedName>
        <fullName evidence="8">DoxX family protein</fullName>
    </submittedName>
</protein>
<feature type="transmembrane region" description="Helical" evidence="7">
    <location>
        <begin position="35"/>
        <end position="53"/>
    </location>
</feature>
<evidence type="ECO:0000256" key="5">
    <source>
        <dbReference type="ARBA" id="ARBA00022989"/>
    </source>
</evidence>
<gene>
    <name evidence="8" type="ORF">V0U35_02425</name>
</gene>
<keyword evidence="6 7" id="KW-0472">Membrane</keyword>
<dbReference type="PANTHER" id="PTHR33452:SF1">
    <property type="entry name" value="INNER MEMBRANE PROTEIN YPHA-RELATED"/>
    <property type="match status" value="1"/>
</dbReference>
<name>A0ABU7LVE3_9PROT</name>